<evidence type="ECO:0000256" key="1">
    <source>
        <dbReference type="ARBA" id="ARBA00023125"/>
    </source>
</evidence>
<dbReference type="InterPro" id="IPR009057">
    <property type="entry name" value="Homeodomain-like_sf"/>
</dbReference>
<dbReference type="EMBL" id="JACHXJ010000005">
    <property type="protein sequence ID" value="MBB3130564.1"/>
    <property type="molecule type" value="Genomic_DNA"/>
</dbReference>
<dbReference type="InterPro" id="IPR050624">
    <property type="entry name" value="HTH-type_Tx_Regulator"/>
</dbReference>
<name>A0A839TTY4_9BACL</name>
<dbReference type="AlphaFoldDB" id="A0A839TTY4"/>
<dbReference type="SUPFAM" id="SSF46689">
    <property type="entry name" value="Homeodomain-like"/>
    <property type="match status" value="1"/>
</dbReference>
<feature type="DNA-binding region" description="H-T-H motif" evidence="2">
    <location>
        <begin position="35"/>
        <end position="54"/>
    </location>
</feature>
<reference evidence="4 5" key="1">
    <citation type="submission" date="2020-08" db="EMBL/GenBank/DDBJ databases">
        <title>Genomic Encyclopedia of Type Strains, Phase III (KMG-III): the genomes of soil and plant-associated and newly described type strains.</title>
        <authorList>
            <person name="Whitman W."/>
        </authorList>
    </citation>
    <scope>NUCLEOTIDE SEQUENCE [LARGE SCALE GENOMIC DNA]</scope>
    <source>
        <strain evidence="4 5">CECT 5831</strain>
    </source>
</reference>
<organism evidence="4 5">
    <name type="scientific">Paenibacillus rhizosphaerae</name>
    <dbReference type="NCBI Taxonomy" id="297318"/>
    <lineage>
        <taxon>Bacteria</taxon>
        <taxon>Bacillati</taxon>
        <taxon>Bacillota</taxon>
        <taxon>Bacilli</taxon>
        <taxon>Bacillales</taxon>
        <taxon>Paenibacillaceae</taxon>
        <taxon>Paenibacillus</taxon>
    </lineage>
</organism>
<evidence type="ECO:0000259" key="3">
    <source>
        <dbReference type="PROSITE" id="PS50977"/>
    </source>
</evidence>
<dbReference type="PANTHER" id="PTHR43479:SF7">
    <property type="entry name" value="TETR-FAMILY TRANSCRIPTIONAL REGULATOR"/>
    <property type="match status" value="1"/>
</dbReference>
<protein>
    <submittedName>
        <fullName evidence="4">AcrR family transcriptional regulator</fullName>
    </submittedName>
</protein>
<proteinExistence type="predicted"/>
<dbReference type="Proteomes" id="UP000517523">
    <property type="component" value="Unassembled WGS sequence"/>
</dbReference>
<dbReference type="Gene3D" id="1.10.357.10">
    <property type="entry name" value="Tetracycline Repressor, domain 2"/>
    <property type="match status" value="1"/>
</dbReference>
<dbReference type="RefSeq" id="WP_183584686.1">
    <property type="nucleotide sequence ID" value="NZ_JACHXJ010000005.1"/>
</dbReference>
<dbReference type="InterPro" id="IPR001647">
    <property type="entry name" value="HTH_TetR"/>
</dbReference>
<feature type="domain" description="HTH tetR-type" evidence="3">
    <location>
        <begin position="12"/>
        <end position="72"/>
    </location>
</feature>
<dbReference type="Pfam" id="PF00440">
    <property type="entry name" value="TetR_N"/>
    <property type="match status" value="1"/>
</dbReference>
<dbReference type="Pfam" id="PF14278">
    <property type="entry name" value="TetR_C_8"/>
    <property type="match status" value="1"/>
</dbReference>
<accession>A0A839TTY4</accession>
<evidence type="ECO:0000256" key="2">
    <source>
        <dbReference type="PROSITE-ProRule" id="PRU00335"/>
    </source>
</evidence>
<dbReference type="InterPro" id="IPR039532">
    <property type="entry name" value="TetR_C_Firmicutes"/>
</dbReference>
<comment type="caution">
    <text evidence="4">The sequence shown here is derived from an EMBL/GenBank/DDBJ whole genome shotgun (WGS) entry which is preliminary data.</text>
</comment>
<dbReference type="PROSITE" id="PS50977">
    <property type="entry name" value="HTH_TETR_2"/>
    <property type="match status" value="1"/>
</dbReference>
<dbReference type="PANTHER" id="PTHR43479">
    <property type="entry name" value="ACREF/ENVCD OPERON REPRESSOR-RELATED"/>
    <property type="match status" value="1"/>
</dbReference>
<evidence type="ECO:0000313" key="4">
    <source>
        <dbReference type="EMBL" id="MBB3130564.1"/>
    </source>
</evidence>
<dbReference type="PRINTS" id="PR00455">
    <property type="entry name" value="HTHTETR"/>
</dbReference>
<evidence type="ECO:0000313" key="5">
    <source>
        <dbReference type="Proteomes" id="UP000517523"/>
    </source>
</evidence>
<keyword evidence="1 2" id="KW-0238">DNA-binding</keyword>
<sequence>MEAKVKKDRRVTRTKEAINRAFLELFAEKAFDRITINDIAERANVNRATVYLHYADKYDLLDKCIEDHLNQMVTACSLNKSFQQKVTDLFEATEALKSLFAYFEDHFLFFSSMLSSHKTVAFRDCMLGITRTLIQKQIDMEGANQGMDPEVTLQFTASAFVGTVEWWIANQMPHPPAMMAEQAMKLLKRHDIYCVV</sequence>
<gene>
    <name evidence="4" type="ORF">FHS19_005283</name>
</gene>
<dbReference type="GO" id="GO:0003677">
    <property type="term" value="F:DNA binding"/>
    <property type="evidence" value="ECO:0007669"/>
    <property type="project" value="UniProtKB-UniRule"/>
</dbReference>